<dbReference type="PANTHER" id="PTHR21245">
    <property type="entry name" value="HETEROGENEOUS NUCLEAR RIBONUCLEOPROTEIN"/>
    <property type="match status" value="1"/>
</dbReference>
<gene>
    <name evidence="5" type="primary">DND1</name>
    <name evidence="5" type="synonym">dnd1</name>
</gene>
<feature type="region of interest" description="Disordered" evidence="3">
    <location>
        <begin position="1"/>
        <end position="27"/>
    </location>
</feature>
<dbReference type="SMART" id="SM00360">
    <property type="entry name" value="RRM"/>
    <property type="match status" value="1"/>
</dbReference>
<evidence type="ECO:0000256" key="3">
    <source>
        <dbReference type="SAM" id="MobiDB-lite"/>
    </source>
</evidence>
<accession>A0A8C9RG15</accession>
<dbReference type="InterPro" id="IPR000504">
    <property type="entry name" value="RRM_dom"/>
</dbReference>
<reference evidence="5" key="2">
    <citation type="submission" date="2025-08" db="UniProtKB">
        <authorList>
            <consortium name="Ensembl"/>
        </authorList>
    </citation>
    <scope>IDENTIFICATION</scope>
</reference>
<sequence>MRSRGRNKRHGVNKKDTKVASGAQNLDDMESEKVGDVQILNPKSLSSLEAWVQKTSIKLVQVNGQRKYGGPPPGWNGPAPGSGCEVYISRIPRDVYEDRLIPLFQAVAPLYEFRLMMNFSGQNRGFAYAKYGDPQSAGAAVCSLHGHELQEGVHLVVRHSTEKRQLCLEELPTGMKREQLLQVLRALSEGVESVTLKATRDEKSIAAVVLYASHYAASMAKKVLCEEFKRRFGIAIGVKWLTFAGKPKKESEGMGKALVSPPPGFAKKAPKPCPLPHSHRVDGELLPVRSLPFSAVGHPLPPKQAAPPGREIPGLDAVSLLQGVCDLFNLGPPRYDVRYSHAEPGGFLCFVYQVVVPGAALPITGTAHILPGSSPGAMREEVCCIAAEHVLTSLKA</sequence>
<organism evidence="5 6">
    <name type="scientific">Scleropages formosus</name>
    <name type="common">Asian bonytongue</name>
    <name type="synonym">Osteoglossum formosum</name>
    <dbReference type="NCBI Taxonomy" id="113540"/>
    <lineage>
        <taxon>Eukaryota</taxon>
        <taxon>Metazoa</taxon>
        <taxon>Chordata</taxon>
        <taxon>Craniata</taxon>
        <taxon>Vertebrata</taxon>
        <taxon>Euteleostomi</taxon>
        <taxon>Actinopterygii</taxon>
        <taxon>Neopterygii</taxon>
        <taxon>Teleostei</taxon>
        <taxon>Osteoglossocephala</taxon>
        <taxon>Osteoglossomorpha</taxon>
        <taxon>Osteoglossiformes</taxon>
        <taxon>Osteoglossidae</taxon>
        <taxon>Scleropages</taxon>
    </lineage>
</organism>
<evidence type="ECO:0000256" key="1">
    <source>
        <dbReference type="ARBA" id="ARBA00022884"/>
    </source>
</evidence>
<reference evidence="5" key="3">
    <citation type="submission" date="2025-09" db="UniProtKB">
        <authorList>
            <consortium name="Ensembl"/>
        </authorList>
    </citation>
    <scope>IDENTIFICATION</scope>
</reference>
<dbReference type="Proteomes" id="UP000694397">
    <property type="component" value="Chromosome 13"/>
</dbReference>
<dbReference type="PROSITE" id="PS50102">
    <property type="entry name" value="RRM"/>
    <property type="match status" value="1"/>
</dbReference>
<feature type="compositionally biased region" description="Basic residues" evidence="3">
    <location>
        <begin position="1"/>
        <end position="12"/>
    </location>
</feature>
<proteinExistence type="predicted"/>
<dbReference type="InterPro" id="IPR035979">
    <property type="entry name" value="RBD_domain_sf"/>
</dbReference>
<dbReference type="OrthoDB" id="3800936at2759"/>
<dbReference type="Pfam" id="PF14709">
    <property type="entry name" value="DND1_DSRM"/>
    <property type="match status" value="1"/>
</dbReference>
<dbReference type="GO" id="GO:0003723">
    <property type="term" value="F:RNA binding"/>
    <property type="evidence" value="ECO:0007669"/>
    <property type="project" value="UniProtKB-UniRule"/>
</dbReference>
<feature type="domain" description="RRM" evidence="4">
    <location>
        <begin position="84"/>
        <end position="162"/>
    </location>
</feature>
<name>A0A8C9RG15_SCLFO</name>
<dbReference type="AlphaFoldDB" id="A0A8C9RG15"/>
<evidence type="ECO:0000256" key="2">
    <source>
        <dbReference type="PROSITE-ProRule" id="PRU00176"/>
    </source>
</evidence>
<protein>
    <submittedName>
        <fullName evidence="5">DND microRNA-mediated repression inhibitor 1</fullName>
    </submittedName>
</protein>
<evidence type="ECO:0000313" key="5">
    <source>
        <dbReference type="Ensembl" id="ENSSFOP00015018231.1"/>
    </source>
</evidence>
<keyword evidence="1 2" id="KW-0694">RNA-binding</keyword>
<evidence type="ECO:0000259" key="4">
    <source>
        <dbReference type="PROSITE" id="PS50102"/>
    </source>
</evidence>
<dbReference type="GeneTree" id="ENSGT00940000159225"/>
<keyword evidence="6" id="KW-1185">Reference proteome</keyword>
<dbReference type="Pfam" id="PF00076">
    <property type="entry name" value="RRM_1"/>
    <property type="match status" value="1"/>
</dbReference>
<evidence type="ECO:0000313" key="6">
    <source>
        <dbReference type="Proteomes" id="UP000694397"/>
    </source>
</evidence>
<dbReference type="InterPro" id="IPR012677">
    <property type="entry name" value="Nucleotide-bd_a/b_plait_sf"/>
</dbReference>
<dbReference type="Gene3D" id="3.30.70.330">
    <property type="match status" value="1"/>
</dbReference>
<reference evidence="5 6" key="1">
    <citation type="submission" date="2019-04" db="EMBL/GenBank/DDBJ databases">
        <authorList>
            <consortium name="Wellcome Sanger Institute Data Sharing"/>
        </authorList>
    </citation>
    <scope>NUCLEOTIDE SEQUENCE [LARGE SCALE GENOMIC DNA]</scope>
</reference>
<dbReference type="Ensembl" id="ENSSFOT00015018441.2">
    <property type="protein sequence ID" value="ENSSFOP00015018231.1"/>
    <property type="gene ID" value="ENSSFOG00015011717.2"/>
</dbReference>
<dbReference type="SUPFAM" id="SSF54928">
    <property type="entry name" value="RNA-binding domain, RBD"/>
    <property type="match status" value="1"/>
</dbReference>